<dbReference type="PROSITE" id="PS51318">
    <property type="entry name" value="TAT"/>
    <property type="match status" value="1"/>
</dbReference>
<organism evidence="4">
    <name type="scientific">Halobacterium sp. NMX12-1</name>
    <dbReference type="NCBI Taxonomy" id="3166650"/>
    <lineage>
        <taxon>Archaea</taxon>
        <taxon>Methanobacteriati</taxon>
        <taxon>Methanobacteriota</taxon>
        <taxon>Stenosarchaea group</taxon>
        <taxon>Halobacteria</taxon>
        <taxon>Halobacteriales</taxon>
        <taxon>Halobacteriaceae</taxon>
        <taxon>Halobacterium</taxon>
    </lineage>
</organism>
<dbReference type="InterPro" id="IPR006311">
    <property type="entry name" value="TAT_signal"/>
</dbReference>
<gene>
    <name evidence="4" type="ORF">ABSL23_13425</name>
</gene>
<feature type="region of interest" description="Disordered" evidence="1">
    <location>
        <begin position="827"/>
        <end position="850"/>
    </location>
</feature>
<feature type="transmembrane region" description="Helical" evidence="2">
    <location>
        <begin position="637"/>
        <end position="663"/>
    </location>
</feature>
<evidence type="ECO:0000256" key="2">
    <source>
        <dbReference type="SAM" id="Phobius"/>
    </source>
</evidence>
<proteinExistence type="predicted"/>
<sequence length="850" mass="88814">MSDASGPDARRALLAVVFAVGLVTAAAAAPALAGQAPLGGLDSPPAPGDVPELLRQIPGADALLGDANGQPGDFEFGASAFGALTPGETASVGGPMSPGQRANATETHFVAEADESRYWRTEAYTTYTGSGWERQQVNRVQPPRPVTERPIEWNEVTLRRPATSLPTPWRPINLTCAGGCPSVSLTPTSGISASAAFTEGQTYRVQSIEALSAPSVLDDVRVAGSVVDTEYTTVETTDRVRERAAEVVGDADNRYDAARRVEQYLEANKTYSLTDVPEPGDQITDQFLFEQDAGYCEYFATAMTTMLRAQDVPARYVVGYAGGEYVGDGKYLVRGADAHAWVEVYFEDVGWVRFDPTPGDARESARDELHEDERDFEVSLNRTAVPGERVTATVTTAGLPARNVALVVNGDRVGQTDANGTVAFTVPYAEQLRVSVETTVNVTASSGSLASAPVGGDRAYSVASPAVAQQDDGNDSAQTLDVNADVRFSFDGDVEPGAERTLTVTVAGRPFPDAAVSVGGVEQGRTDENGRIAVQIPEDASGVLDVTASRDDLSETTTYPVDDLAVAVSPSLVAPLPGTTATARVTSGGEPVSGAAVTVAGEAVGETDADGTVAFEIPLTRAPAVVATASEKTTTAYLGWVLPSAAAAVLAALGALAGVVLAAQKRGLTPRSIASALVAAARGATSYVVGALVGLTDSLDDLAAEFRAATADGWRGVLAWFASLPGRVRLPDVRGWLAGLAATAGVGRERDAGAAGEPRAETNANTDRGRLQAVWRRFVAVVGVERWETKTPAEVAREAVERGFPERPVDALTAAFRDAAYGGRAEDARLDRAEEALDSVRGADREEDEP</sequence>
<dbReference type="EMBL" id="CP159204">
    <property type="protein sequence ID" value="XCF16230.1"/>
    <property type="molecule type" value="Genomic_DNA"/>
</dbReference>
<accession>A0AAU8CBI5</accession>
<keyword evidence="2" id="KW-0472">Membrane</keyword>
<dbReference type="KEGG" id="hanx:ABSL23_13425"/>
<evidence type="ECO:0000256" key="1">
    <source>
        <dbReference type="SAM" id="MobiDB-lite"/>
    </source>
</evidence>
<dbReference type="Gene3D" id="3.10.620.30">
    <property type="match status" value="1"/>
</dbReference>
<dbReference type="PANTHER" id="PTHR42736:SF1">
    <property type="entry name" value="PROTEIN-GLUTAMINE GAMMA-GLUTAMYLTRANSFERASE"/>
    <property type="match status" value="1"/>
</dbReference>
<dbReference type="GeneID" id="91110167"/>
<dbReference type="InterPro" id="IPR038765">
    <property type="entry name" value="Papain-like_cys_pep_sf"/>
</dbReference>
<dbReference type="AlphaFoldDB" id="A0AAU8CBI5"/>
<dbReference type="SUPFAM" id="SSF54001">
    <property type="entry name" value="Cysteine proteinases"/>
    <property type="match status" value="1"/>
</dbReference>
<reference evidence="4" key="1">
    <citation type="submission" date="2024-06" db="EMBL/GenBank/DDBJ databases">
        <title>Genome Sequence of an extremely halophilic archaeon isolated from Permian era halite, Salado Formation, Carlsbad, New Mexico: Halobacterium sp. strain NMX12-1.</title>
        <authorList>
            <person name="Sotoa L."/>
            <person name="DasSarma P."/>
            <person name="Anton B.P."/>
            <person name="Vincze T."/>
            <person name="Verma I."/>
            <person name="Eralp B."/>
            <person name="Powers D.W."/>
            <person name="Dozier B.L."/>
            <person name="Roberts R.J."/>
            <person name="DasSarma S."/>
        </authorList>
    </citation>
    <scope>NUCLEOTIDE SEQUENCE</scope>
    <source>
        <strain evidence="4">NMX12-1</strain>
    </source>
</reference>
<evidence type="ECO:0000259" key="3">
    <source>
        <dbReference type="SMART" id="SM00460"/>
    </source>
</evidence>
<keyword evidence="2" id="KW-1133">Transmembrane helix</keyword>
<protein>
    <submittedName>
        <fullName evidence="4">Transglutaminase domain-containing protein</fullName>
    </submittedName>
</protein>
<dbReference type="InterPro" id="IPR052901">
    <property type="entry name" value="Bact_TGase-like"/>
</dbReference>
<name>A0AAU8CBI5_9EURY</name>
<dbReference type="InterPro" id="IPR002931">
    <property type="entry name" value="Transglutaminase-like"/>
</dbReference>
<dbReference type="SMART" id="SM00460">
    <property type="entry name" value="TGc"/>
    <property type="match status" value="1"/>
</dbReference>
<feature type="domain" description="Transglutaminase-like" evidence="3">
    <location>
        <begin position="288"/>
        <end position="358"/>
    </location>
</feature>
<dbReference type="RefSeq" id="WP_353634103.1">
    <property type="nucleotide sequence ID" value="NZ_CP159204.1"/>
</dbReference>
<dbReference type="Pfam" id="PF13559">
    <property type="entry name" value="DUF4129"/>
    <property type="match status" value="1"/>
</dbReference>
<dbReference type="InterPro" id="IPR025403">
    <property type="entry name" value="TgpA-like_C"/>
</dbReference>
<evidence type="ECO:0000313" key="4">
    <source>
        <dbReference type="EMBL" id="XCF16230.1"/>
    </source>
</evidence>
<dbReference type="PANTHER" id="PTHR42736">
    <property type="entry name" value="PROTEIN-GLUTAMINE GAMMA-GLUTAMYLTRANSFERASE"/>
    <property type="match status" value="1"/>
</dbReference>
<keyword evidence="2" id="KW-0812">Transmembrane</keyword>
<dbReference type="Pfam" id="PF01841">
    <property type="entry name" value="Transglut_core"/>
    <property type="match status" value="1"/>
</dbReference>